<dbReference type="Pfam" id="PF13041">
    <property type="entry name" value="PPR_2"/>
    <property type="match status" value="1"/>
</dbReference>
<accession>A0A151TVR8</accession>
<dbReference type="GO" id="GO:0003729">
    <property type="term" value="F:mRNA binding"/>
    <property type="evidence" value="ECO:0007669"/>
    <property type="project" value="TreeGrafter"/>
</dbReference>
<dbReference type="Pfam" id="PF01535">
    <property type="entry name" value="PPR"/>
    <property type="match status" value="2"/>
</dbReference>
<dbReference type="STRING" id="3821.A0A151TVR8"/>
<proteinExistence type="inferred from homology"/>
<dbReference type="InterPro" id="IPR051240">
    <property type="entry name" value="Mito_RNA-Proc/Resp"/>
</dbReference>
<name>A0A151TVR8_CAJCA</name>
<organism evidence="4 5">
    <name type="scientific">Cajanus cajan</name>
    <name type="common">Pigeon pea</name>
    <name type="synonym">Cajanus indicus</name>
    <dbReference type="NCBI Taxonomy" id="3821"/>
    <lineage>
        <taxon>Eukaryota</taxon>
        <taxon>Viridiplantae</taxon>
        <taxon>Streptophyta</taxon>
        <taxon>Embryophyta</taxon>
        <taxon>Tracheophyta</taxon>
        <taxon>Spermatophyta</taxon>
        <taxon>Magnoliopsida</taxon>
        <taxon>eudicotyledons</taxon>
        <taxon>Gunneridae</taxon>
        <taxon>Pentapetalae</taxon>
        <taxon>rosids</taxon>
        <taxon>fabids</taxon>
        <taxon>Fabales</taxon>
        <taxon>Fabaceae</taxon>
        <taxon>Papilionoideae</taxon>
        <taxon>50 kb inversion clade</taxon>
        <taxon>NPAAA clade</taxon>
        <taxon>indigoferoid/millettioid clade</taxon>
        <taxon>Phaseoleae</taxon>
        <taxon>Cajanus</taxon>
    </lineage>
</organism>
<reference evidence="4 5" key="1">
    <citation type="journal article" date="2012" name="Nat. Biotechnol.">
        <title>Draft genome sequence of pigeonpea (Cajanus cajan), an orphan legume crop of resource-poor farmers.</title>
        <authorList>
            <person name="Varshney R.K."/>
            <person name="Chen W."/>
            <person name="Li Y."/>
            <person name="Bharti A.K."/>
            <person name="Saxena R.K."/>
            <person name="Schlueter J.A."/>
            <person name="Donoghue M.T."/>
            <person name="Azam S."/>
            <person name="Fan G."/>
            <person name="Whaley A.M."/>
            <person name="Farmer A.D."/>
            <person name="Sheridan J."/>
            <person name="Iwata A."/>
            <person name="Tuteja R."/>
            <person name="Penmetsa R.V."/>
            <person name="Wu W."/>
            <person name="Upadhyaya H.D."/>
            <person name="Yang S.P."/>
            <person name="Shah T."/>
            <person name="Saxena K.B."/>
            <person name="Michael T."/>
            <person name="McCombie W.R."/>
            <person name="Yang B."/>
            <person name="Zhang G."/>
            <person name="Yang H."/>
            <person name="Wang J."/>
            <person name="Spillane C."/>
            <person name="Cook D.R."/>
            <person name="May G.D."/>
            <person name="Xu X."/>
            <person name="Jackson S.A."/>
        </authorList>
    </citation>
    <scope>NUCLEOTIDE SEQUENCE [LARGE SCALE GENOMIC DNA]</scope>
    <source>
        <strain evidence="5">cv. Asha</strain>
    </source>
</reference>
<gene>
    <name evidence="4" type="ORF">KK1_010370</name>
</gene>
<feature type="repeat" description="PPR" evidence="3">
    <location>
        <begin position="205"/>
        <end position="239"/>
    </location>
</feature>
<dbReference type="PANTHER" id="PTHR47933">
    <property type="entry name" value="PENTATRICOPEPTIDE REPEAT-CONTAINING PROTEIN 1, MITOCHONDRIAL"/>
    <property type="match status" value="1"/>
</dbReference>
<dbReference type="PROSITE" id="PS51375">
    <property type="entry name" value="PPR"/>
    <property type="match status" value="4"/>
</dbReference>
<keyword evidence="2" id="KW-0677">Repeat</keyword>
<evidence type="ECO:0000313" key="5">
    <source>
        <dbReference type="Proteomes" id="UP000075243"/>
    </source>
</evidence>
<dbReference type="Gramene" id="C.cajan_10085.t">
    <property type="protein sequence ID" value="C.cajan_10085.t"/>
    <property type="gene ID" value="C.cajan_10085"/>
</dbReference>
<dbReference type="AlphaFoldDB" id="A0A151TVR8"/>
<comment type="similarity">
    <text evidence="1">Belongs to the PPR family. P subfamily.</text>
</comment>
<evidence type="ECO:0000313" key="4">
    <source>
        <dbReference type="EMBL" id="KYP71126.1"/>
    </source>
</evidence>
<keyword evidence="5" id="KW-1185">Reference proteome</keyword>
<dbReference type="Gene3D" id="1.25.40.10">
    <property type="entry name" value="Tetratricopeptide repeat domain"/>
    <property type="match status" value="3"/>
</dbReference>
<dbReference type="OMA" id="SCPRIEP"/>
<dbReference type="EMBL" id="CM003605">
    <property type="protein sequence ID" value="KYP71126.1"/>
    <property type="molecule type" value="Genomic_DNA"/>
</dbReference>
<feature type="repeat" description="PPR" evidence="3">
    <location>
        <begin position="169"/>
        <end position="199"/>
    </location>
</feature>
<dbReference type="Pfam" id="PF13812">
    <property type="entry name" value="PPR_3"/>
    <property type="match status" value="1"/>
</dbReference>
<feature type="repeat" description="PPR" evidence="3">
    <location>
        <begin position="277"/>
        <end position="311"/>
    </location>
</feature>
<evidence type="ECO:0000256" key="1">
    <source>
        <dbReference type="ARBA" id="ARBA00007626"/>
    </source>
</evidence>
<protein>
    <submittedName>
        <fullName evidence="4">Pentatricopeptide repeat-containing protein At2g36240 family</fullName>
    </submittedName>
</protein>
<evidence type="ECO:0000256" key="3">
    <source>
        <dbReference type="PROSITE-ProRule" id="PRU00708"/>
    </source>
</evidence>
<dbReference type="InterPro" id="IPR002885">
    <property type="entry name" value="PPR_rpt"/>
</dbReference>
<dbReference type="InterPro" id="IPR011990">
    <property type="entry name" value="TPR-like_helical_dom_sf"/>
</dbReference>
<sequence>MAMKKLLKVKGSPPWIPNLPLPSPPQDTSVSPTHYARFLDFLKAHWAPPLSPDTLLHFLKSKLHHHPSFSRFDFHLFTWATTLDSFRHTHSTFHWMAHTLAATHRHPELRTLLTLIAANPCPCSPSIFSCPQTQPIFRTAIHAFARSSKLHDAVSAFHTMRKLIDGKPNVAVCNILLHAFVKNAKLDCALHFYRDMVDKYRVKPDVFTFNILISGYCRNSQFASALEIFNEMGKLGCYPNVVTFNTLIRGMFREGNVDDAIGMAREMVELGKGFEPDCMTYRILVMGYMGEGGREEGELLVNEMLDRGFLPDLASYNELMSGLTNCRRSTNRKVKSFDR</sequence>
<dbReference type="NCBIfam" id="TIGR00756">
    <property type="entry name" value="PPR"/>
    <property type="match status" value="3"/>
</dbReference>
<feature type="repeat" description="PPR" evidence="3">
    <location>
        <begin position="240"/>
        <end position="274"/>
    </location>
</feature>
<dbReference type="PANTHER" id="PTHR47933:SF11">
    <property type="entry name" value="PENTATRICOPEPTIDE REPEAT-CONTAINING PROTEIN 2"/>
    <property type="match status" value="1"/>
</dbReference>
<dbReference type="Proteomes" id="UP000075243">
    <property type="component" value="Chromosome 3"/>
</dbReference>
<evidence type="ECO:0000256" key="2">
    <source>
        <dbReference type="ARBA" id="ARBA00022737"/>
    </source>
</evidence>